<dbReference type="InterPro" id="IPR037674">
    <property type="entry name" value="PIG-G_N"/>
</dbReference>
<dbReference type="PANTHER" id="PTHR23072">
    <property type="entry name" value="PHOSPHATIDYLINOSITOL GLYCAN-RELATED"/>
    <property type="match status" value="1"/>
</dbReference>
<feature type="transmembrane region" description="Helical" evidence="11">
    <location>
        <begin position="30"/>
        <end position="53"/>
    </location>
</feature>
<dbReference type="Proteomes" id="UP000030758">
    <property type="component" value="Unassembled WGS sequence"/>
</dbReference>
<accession>A0A085MHZ1</accession>
<comment type="subcellular location">
    <subcellularLocation>
        <location evidence="1">Endoplasmic reticulum membrane</location>
        <topology evidence="1">Multi-pass membrane protein</topology>
    </subcellularLocation>
</comment>
<comment type="pathway">
    <text evidence="2">Glycolipid biosynthesis; glycosylphosphatidylinositol-anchor biosynthesis.</text>
</comment>
<dbReference type="EMBL" id="KL367487">
    <property type="protein sequence ID" value="KFD70572.1"/>
    <property type="molecule type" value="Genomic_DNA"/>
</dbReference>
<keyword evidence="6 11" id="KW-0812">Transmembrane</keyword>
<dbReference type="UniPathway" id="UPA00196"/>
<dbReference type="InterPro" id="IPR002591">
    <property type="entry name" value="Phosphodiest/P_Trfase"/>
</dbReference>
<evidence type="ECO:0000256" key="8">
    <source>
        <dbReference type="ARBA" id="ARBA00022989"/>
    </source>
</evidence>
<evidence type="ECO:0000256" key="9">
    <source>
        <dbReference type="ARBA" id="ARBA00023136"/>
    </source>
</evidence>
<dbReference type="GO" id="GO:0005789">
    <property type="term" value="C:endoplasmic reticulum membrane"/>
    <property type="evidence" value="ECO:0007669"/>
    <property type="project" value="UniProtKB-SubCell"/>
</dbReference>
<dbReference type="GO" id="GO:0006506">
    <property type="term" value="P:GPI anchor biosynthetic process"/>
    <property type="evidence" value="ECO:0007669"/>
    <property type="project" value="UniProtKB-UniPathway"/>
</dbReference>
<keyword evidence="10" id="KW-0325">Glycoprotein</keyword>
<dbReference type="InterPro" id="IPR045687">
    <property type="entry name" value="PIGG/GPI7_C"/>
</dbReference>
<evidence type="ECO:0000313" key="14">
    <source>
        <dbReference type="EMBL" id="KFD70572.1"/>
    </source>
</evidence>
<feature type="non-terminal residue" evidence="13">
    <location>
        <position position="833"/>
    </location>
</feature>
<proteinExistence type="inferred from homology"/>
<keyword evidence="5" id="KW-0808">Transferase</keyword>
<keyword evidence="9 11" id="KW-0472">Membrane</keyword>
<feature type="transmembrane region" description="Helical" evidence="11">
    <location>
        <begin position="509"/>
        <end position="527"/>
    </location>
</feature>
<dbReference type="SUPFAM" id="SSF53649">
    <property type="entry name" value="Alkaline phosphatase-like"/>
    <property type="match status" value="1"/>
</dbReference>
<keyword evidence="15" id="KW-1185">Reference proteome</keyword>
<feature type="domain" description="GPI ethanolamine phosphate transferase 2 C-terminal" evidence="12">
    <location>
        <begin position="673"/>
        <end position="801"/>
    </location>
</feature>
<dbReference type="EMBL" id="KL363191">
    <property type="protein sequence ID" value="KFD56837.1"/>
    <property type="molecule type" value="Genomic_DNA"/>
</dbReference>
<dbReference type="Pfam" id="PF19316">
    <property type="entry name" value="PIGO_PIGG"/>
    <property type="match status" value="1"/>
</dbReference>
<dbReference type="Pfam" id="PF01663">
    <property type="entry name" value="Phosphodiest"/>
    <property type="match status" value="1"/>
</dbReference>
<dbReference type="AlphaFoldDB" id="A0A085MHZ1"/>
<dbReference type="InterPro" id="IPR039527">
    <property type="entry name" value="PIGG/GPI7"/>
</dbReference>
<evidence type="ECO:0000256" key="6">
    <source>
        <dbReference type="ARBA" id="ARBA00022692"/>
    </source>
</evidence>
<feature type="transmembrane region" description="Helical" evidence="11">
    <location>
        <begin position="658"/>
        <end position="679"/>
    </location>
</feature>
<keyword evidence="8 11" id="KW-1133">Transmembrane helix</keyword>
<feature type="transmembrane region" description="Helical" evidence="11">
    <location>
        <begin position="483"/>
        <end position="503"/>
    </location>
</feature>
<dbReference type="Gene3D" id="3.40.720.10">
    <property type="entry name" value="Alkaline Phosphatase, subunit A"/>
    <property type="match status" value="1"/>
</dbReference>
<dbReference type="CDD" id="cd16024">
    <property type="entry name" value="GPI_EPT_2"/>
    <property type="match status" value="1"/>
</dbReference>
<name>A0A085MHZ1_9BILA</name>
<evidence type="ECO:0000256" key="11">
    <source>
        <dbReference type="SAM" id="Phobius"/>
    </source>
</evidence>
<evidence type="ECO:0000256" key="3">
    <source>
        <dbReference type="ARBA" id="ARBA00005315"/>
    </source>
</evidence>
<evidence type="ECO:0000256" key="2">
    <source>
        <dbReference type="ARBA" id="ARBA00004687"/>
    </source>
</evidence>
<sequence>MTDQLWETTADTFTAQKVVLNDMKRLPNFVCFRIACILSMASILWFLSSFLMVNVHLKASQPAGKGESASWMSRLDSRCKGLPAVNFSASFVKRVVLMVVDALRAEVLESGIQYMPFLRGMITNGSGYVFKAKIQAPTVTMPRIKALTSGTIPAFLDLLFNFGSSEFADDNLLRRMRESNLSSVFYGDETWLHMFPGHFKRSEGTTSFIVTDYVEVDRNVTRHLDFELQQVDWTMMILHYLGLDHIGHSYGDKSSLISLKLQEMDNVSSIIYRTLHKNLSDFLLIVLGDHGMSDTGGHGGTSELESNVLVFTISPHLTASSQSCRLFVTECSGQLIQTVEQVDLVPTLAVLLNLPIPERNVGLLMGDLVRALIPKDGDLCTMYMINLCQFVRNIPDAISDKAADIAYQAVQKHWPKDGDPVGCNSDISASFEQLFNDLRRLLSEHSLPYNVSSMTSALILLLILAVLFCIQYSYLITKWNGELEFASVFLTSLPVMSLASSSYIEFEELTWHFILCSLMAVLVYHSCRTPSGDVVRRRVVIVAILSRSIRELCSMTAASYAYGNSLWTFSFLRHERSFLVNFSLMLLIITFLPSAHSKVWHLCYLILSFAALSYYKLVDHENFKSTLWSTVSARSVFALAIAIIALDKLSSRSIAVSISLLQCLFLKPLHLLIYCLIVSQQVLLKRVLLELKASVLCETMLHFVLAQCAFFDTGNSNRLSTIDISVSYIGLTSYQPAISAVLIFIRTYGLCFVVWALFWRHLDRRNQHSALCFIFLLTAVPTAFYMFIVELLRTHLFVWSIWFRSSYDSCTRVASNVPGVKRIQAQPGEDEKS</sequence>
<keyword evidence="4" id="KW-0337">GPI-anchor biosynthesis</keyword>
<protein>
    <recommendedName>
        <fullName evidence="12">GPI ethanolamine phosphate transferase 2 C-terminal domain-containing protein</fullName>
    </recommendedName>
</protein>
<dbReference type="InterPro" id="IPR017850">
    <property type="entry name" value="Alkaline_phosphatase_core_sf"/>
</dbReference>
<feature type="transmembrane region" description="Helical" evidence="11">
    <location>
        <begin position="457"/>
        <end position="476"/>
    </location>
</feature>
<evidence type="ECO:0000256" key="5">
    <source>
        <dbReference type="ARBA" id="ARBA00022679"/>
    </source>
</evidence>
<evidence type="ECO:0000256" key="1">
    <source>
        <dbReference type="ARBA" id="ARBA00004477"/>
    </source>
</evidence>
<feature type="transmembrane region" description="Helical" evidence="11">
    <location>
        <begin position="627"/>
        <end position="646"/>
    </location>
</feature>
<feature type="transmembrane region" description="Helical" evidence="11">
    <location>
        <begin position="599"/>
        <end position="615"/>
    </location>
</feature>
<feature type="transmembrane region" description="Helical" evidence="11">
    <location>
        <begin position="770"/>
        <end position="788"/>
    </location>
</feature>
<reference evidence="13 15" key="1">
    <citation type="journal article" date="2014" name="Nat. Genet.">
        <title>Genome and transcriptome of the porcine whipworm Trichuris suis.</title>
        <authorList>
            <person name="Jex A.R."/>
            <person name="Nejsum P."/>
            <person name="Schwarz E.M."/>
            <person name="Hu L."/>
            <person name="Young N.D."/>
            <person name="Hall R.S."/>
            <person name="Korhonen P.K."/>
            <person name="Liao S."/>
            <person name="Thamsborg S."/>
            <person name="Xia J."/>
            <person name="Xu P."/>
            <person name="Wang S."/>
            <person name="Scheerlinck J.P."/>
            <person name="Hofmann A."/>
            <person name="Sternberg P.W."/>
            <person name="Wang J."/>
            <person name="Gasser R.B."/>
        </authorList>
    </citation>
    <scope>NUCLEOTIDE SEQUENCE [LARGE SCALE GENOMIC DNA]</scope>
    <source>
        <strain evidence="14">DCEP-RM93F</strain>
        <strain evidence="13">DCEP-RM93M</strain>
    </source>
</reference>
<dbReference type="PANTHER" id="PTHR23072:SF0">
    <property type="entry name" value="GPI ETHANOLAMINE PHOSPHATE TRANSFERASE 2"/>
    <property type="match status" value="1"/>
</dbReference>
<feature type="transmembrane region" description="Helical" evidence="11">
    <location>
        <begin position="574"/>
        <end position="592"/>
    </location>
</feature>
<evidence type="ECO:0000256" key="10">
    <source>
        <dbReference type="ARBA" id="ARBA00023180"/>
    </source>
</evidence>
<dbReference type="GO" id="GO:0051267">
    <property type="term" value="F:CP2 mannose-ethanolamine phosphotransferase activity"/>
    <property type="evidence" value="ECO:0007669"/>
    <property type="project" value="TreeGrafter"/>
</dbReference>
<evidence type="ECO:0000313" key="15">
    <source>
        <dbReference type="Proteomes" id="UP000030764"/>
    </source>
</evidence>
<feature type="transmembrane region" description="Helical" evidence="11">
    <location>
        <begin position="737"/>
        <end position="758"/>
    </location>
</feature>
<evidence type="ECO:0000256" key="4">
    <source>
        <dbReference type="ARBA" id="ARBA00022502"/>
    </source>
</evidence>
<organism evidence="13 15">
    <name type="scientific">Trichuris suis</name>
    <name type="common">pig whipworm</name>
    <dbReference type="NCBI Taxonomy" id="68888"/>
    <lineage>
        <taxon>Eukaryota</taxon>
        <taxon>Metazoa</taxon>
        <taxon>Ecdysozoa</taxon>
        <taxon>Nematoda</taxon>
        <taxon>Enoplea</taxon>
        <taxon>Dorylaimia</taxon>
        <taxon>Trichinellida</taxon>
        <taxon>Trichuridae</taxon>
        <taxon>Trichuris</taxon>
    </lineage>
</organism>
<evidence type="ECO:0000259" key="12">
    <source>
        <dbReference type="Pfam" id="PF19316"/>
    </source>
</evidence>
<comment type="similarity">
    <text evidence="3">Belongs to the PIGG/PIGN/PIGO family. PIGG subfamily.</text>
</comment>
<evidence type="ECO:0000313" key="13">
    <source>
        <dbReference type="EMBL" id="KFD56837.1"/>
    </source>
</evidence>
<keyword evidence="7" id="KW-0256">Endoplasmic reticulum</keyword>
<evidence type="ECO:0000256" key="7">
    <source>
        <dbReference type="ARBA" id="ARBA00022824"/>
    </source>
</evidence>
<gene>
    <name evidence="13" type="ORF">M513_02094</name>
    <name evidence="14" type="ORF">M514_02094</name>
</gene>
<dbReference type="Proteomes" id="UP000030764">
    <property type="component" value="Unassembled WGS sequence"/>
</dbReference>